<dbReference type="CDD" id="cd18186">
    <property type="entry name" value="BTB_POZ_ZBTB_KLHL-like"/>
    <property type="match status" value="1"/>
</dbReference>
<evidence type="ECO:0000259" key="1">
    <source>
        <dbReference type="PROSITE" id="PS50097"/>
    </source>
</evidence>
<gene>
    <name evidence="2" type="ORF">P153DRAFT_387033</name>
</gene>
<dbReference type="GeneID" id="54411035"/>
<dbReference type="RefSeq" id="XP_033522450.1">
    <property type="nucleotide sequence ID" value="XM_033670603.1"/>
</dbReference>
<evidence type="ECO:0000313" key="2">
    <source>
        <dbReference type="EMBL" id="KAF2128061.1"/>
    </source>
</evidence>
<accession>A0A6A6ABI2</accession>
<dbReference type="Proteomes" id="UP000799771">
    <property type="component" value="Unassembled WGS sequence"/>
</dbReference>
<dbReference type="InterPro" id="IPR000210">
    <property type="entry name" value="BTB/POZ_dom"/>
</dbReference>
<dbReference type="PANTHER" id="PTHR47843">
    <property type="entry name" value="BTB DOMAIN-CONTAINING PROTEIN-RELATED"/>
    <property type="match status" value="1"/>
</dbReference>
<dbReference type="AlphaFoldDB" id="A0A6A6ABI2"/>
<dbReference type="EMBL" id="ML977509">
    <property type="protein sequence ID" value="KAF2128061.1"/>
    <property type="molecule type" value="Genomic_DNA"/>
</dbReference>
<dbReference type="InterPro" id="IPR011333">
    <property type="entry name" value="SKP1/BTB/POZ_sf"/>
</dbReference>
<dbReference type="PANTHER" id="PTHR47843:SF2">
    <property type="entry name" value="BTB DOMAIN-CONTAINING PROTEIN"/>
    <property type="match status" value="1"/>
</dbReference>
<dbReference type="Gene3D" id="3.30.710.10">
    <property type="entry name" value="Potassium Channel Kv1.1, Chain A"/>
    <property type="match status" value="1"/>
</dbReference>
<dbReference type="OrthoDB" id="3800455at2759"/>
<evidence type="ECO:0000313" key="3">
    <source>
        <dbReference type="Proteomes" id="UP000799771"/>
    </source>
</evidence>
<proteinExistence type="predicted"/>
<reference evidence="2" key="1">
    <citation type="journal article" date="2020" name="Stud. Mycol.">
        <title>101 Dothideomycetes genomes: a test case for predicting lifestyles and emergence of pathogens.</title>
        <authorList>
            <person name="Haridas S."/>
            <person name="Albert R."/>
            <person name="Binder M."/>
            <person name="Bloem J."/>
            <person name="Labutti K."/>
            <person name="Salamov A."/>
            <person name="Andreopoulos B."/>
            <person name="Baker S."/>
            <person name="Barry K."/>
            <person name="Bills G."/>
            <person name="Bluhm B."/>
            <person name="Cannon C."/>
            <person name="Castanera R."/>
            <person name="Culley D."/>
            <person name="Daum C."/>
            <person name="Ezra D."/>
            <person name="Gonzalez J."/>
            <person name="Henrissat B."/>
            <person name="Kuo A."/>
            <person name="Liang C."/>
            <person name="Lipzen A."/>
            <person name="Lutzoni F."/>
            <person name="Magnuson J."/>
            <person name="Mondo S."/>
            <person name="Nolan M."/>
            <person name="Ohm R."/>
            <person name="Pangilinan J."/>
            <person name="Park H.-J."/>
            <person name="Ramirez L."/>
            <person name="Alfaro M."/>
            <person name="Sun H."/>
            <person name="Tritt A."/>
            <person name="Yoshinaga Y."/>
            <person name="Zwiers L.-H."/>
            <person name="Turgeon B."/>
            <person name="Goodwin S."/>
            <person name="Spatafora J."/>
            <person name="Crous P."/>
            <person name="Grigoriev I."/>
        </authorList>
    </citation>
    <scope>NUCLEOTIDE SEQUENCE</scope>
    <source>
        <strain evidence="2">CBS 119687</strain>
    </source>
</reference>
<name>A0A6A6ABI2_9PLEO</name>
<organism evidence="2 3">
    <name type="scientific">Dothidotthia symphoricarpi CBS 119687</name>
    <dbReference type="NCBI Taxonomy" id="1392245"/>
    <lineage>
        <taxon>Eukaryota</taxon>
        <taxon>Fungi</taxon>
        <taxon>Dikarya</taxon>
        <taxon>Ascomycota</taxon>
        <taxon>Pezizomycotina</taxon>
        <taxon>Dothideomycetes</taxon>
        <taxon>Pleosporomycetidae</taxon>
        <taxon>Pleosporales</taxon>
        <taxon>Dothidotthiaceae</taxon>
        <taxon>Dothidotthia</taxon>
    </lineage>
</organism>
<dbReference type="Pfam" id="PF00651">
    <property type="entry name" value="BTB"/>
    <property type="match status" value="1"/>
</dbReference>
<feature type="domain" description="BTB" evidence="1">
    <location>
        <begin position="47"/>
        <end position="116"/>
    </location>
</feature>
<keyword evidence="3" id="KW-1185">Reference proteome</keyword>
<sequence>MSLSRIMITGSSNDVPTDCDERNAIVTRANSHTCYLSMLPPPQVALYDTMVQVSVGRDVQRISHVHKGLISYHSGFFARIFDKSIRNEAQSGVVRLDQDDPEIFKLFYSFIYTGRVIDSININYDVQYCVANHQHSMPIKLYLSHQTQDHVQKYAQELCVDNVTISFSQLFGLAVFAHTYDIPVIRDTVLSLVCQKICTERRLPADLLQHLHDHLPRESKLVELLTSVLAFCVDMHSISSYRNHIPRAMMANMFYCHRYMYATSRGGIAPGKDQEMNACHWHTGCELKVSNWVVHWWDVD</sequence>
<dbReference type="SUPFAM" id="SSF54695">
    <property type="entry name" value="POZ domain"/>
    <property type="match status" value="1"/>
</dbReference>
<protein>
    <recommendedName>
        <fullName evidence="1">BTB domain-containing protein</fullName>
    </recommendedName>
</protein>
<dbReference type="PROSITE" id="PS50097">
    <property type="entry name" value="BTB"/>
    <property type="match status" value="1"/>
</dbReference>